<accession>A0A507CN71</accession>
<evidence type="ECO:0000313" key="1">
    <source>
        <dbReference type="EMBL" id="TPX40563.1"/>
    </source>
</evidence>
<dbReference type="VEuPathDB" id="FungiDB:SeMB42_g05944"/>
<sequence length="496" mass="56166">MVECAQGEAFLSNSHPSYFSGRTVTMVIVNEQYTGSIIHQQSSASIRPSLRTLLVIADKDQLHFKDLVHGFFSPIISKDDDCRTEAPNYVRLSVMATKNGGIVAKVLFETAEAADAAWHYIQTKQRPCRLEWPSDGKDFDPYRDDEPFLLPLRADPSLRVEMVLPSTLPPQELISLLHHCWSDYITRCDDDGLMSRRRRFTVVFSKIEAASACVYTLNRLTMVTASFVKNAEEAPSLTYIIDGGLRVLLTSASKKFIASLTKFGYLAKPHELGVQIQLKQAEFKGFDALGRAVKWAPVVSGFWPVPRCMLLKSNDTSHHNDVIYHYIEPSTTVQSDPRLQQSQPVCMPYSRVHQQDLQVLSSQVVAHQREAFPVSLSLQQPTARYYAFTASPSNILYIWNLPRNHPIVDIYKPYEPERLDVRTSQIGERDTYAFITFKTVEEVQDIVSSLAGKLKVDERYIYVWYGELLTGSCDRDDWKEVKSEGASELRGTGTGY</sequence>
<proteinExistence type="predicted"/>
<organism evidence="1 2">
    <name type="scientific">Synchytrium endobioticum</name>
    <dbReference type="NCBI Taxonomy" id="286115"/>
    <lineage>
        <taxon>Eukaryota</taxon>
        <taxon>Fungi</taxon>
        <taxon>Fungi incertae sedis</taxon>
        <taxon>Chytridiomycota</taxon>
        <taxon>Chytridiomycota incertae sedis</taxon>
        <taxon>Chytridiomycetes</taxon>
        <taxon>Synchytriales</taxon>
        <taxon>Synchytriaceae</taxon>
        <taxon>Synchytrium</taxon>
    </lineage>
</organism>
<evidence type="ECO:0000313" key="2">
    <source>
        <dbReference type="Proteomes" id="UP000317494"/>
    </source>
</evidence>
<protein>
    <recommendedName>
        <fullName evidence="3">RRM domain-containing protein</fullName>
    </recommendedName>
</protein>
<dbReference type="AlphaFoldDB" id="A0A507CN71"/>
<keyword evidence="2" id="KW-1185">Reference proteome</keyword>
<comment type="caution">
    <text evidence="1">The sequence shown here is derived from an EMBL/GenBank/DDBJ whole genome shotgun (WGS) entry which is preliminary data.</text>
</comment>
<dbReference type="EMBL" id="QEAN01000308">
    <property type="protein sequence ID" value="TPX40563.1"/>
    <property type="molecule type" value="Genomic_DNA"/>
</dbReference>
<gene>
    <name evidence="1" type="ORF">SeMB42_g05944</name>
</gene>
<reference evidence="1 2" key="1">
    <citation type="journal article" date="2019" name="Sci. Rep.">
        <title>Comparative genomics of chytrid fungi reveal insights into the obligate biotrophic and pathogenic lifestyle of Synchytrium endobioticum.</title>
        <authorList>
            <person name="van de Vossenberg B.T.L.H."/>
            <person name="Warris S."/>
            <person name="Nguyen H.D.T."/>
            <person name="van Gent-Pelzer M.P.E."/>
            <person name="Joly D.L."/>
            <person name="van de Geest H.C."/>
            <person name="Bonants P.J.M."/>
            <person name="Smith D.S."/>
            <person name="Levesque C.A."/>
            <person name="van der Lee T.A.J."/>
        </authorList>
    </citation>
    <scope>NUCLEOTIDE SEQUENCE [LARGE SCALE GENOMIC DNA]</scope>
    <source>
        <strain evidence="1 2">MB42</strain>
    </source>
</reference>
<dbReference type="SUPFAM" id="SSF54928">
    <property type="entry name" value="RNA-binding domain, RBD"/>
    <property type="match status" value="1"/>
</dbReference>
<dbReference type="Proteomes" id="UP000317494">
    <property type="component" value="Unassembled WGS sequence"/>
</dbReference>
<dbReference type="CDD" id="cd00590">
    <property type="entry name" value="RRM_SF"/>
    <property type="match status" value="1"/>
</dbReference>
<evidence type="ECO:0008006" key="3">
    <source>
        <dbReference type="Google" id="ProtNLM"/>
    </source>
</evidence>
<dbReference type="InterPro" id="IPR035979">
    <property type="entry name" value="RBD_domain_sf"/>
</dbReference>
<name>A0A507CN71_9FUNG</name>
<dbReference type="GO" id="GO:0003676">
    <property type="term" value="F:nucleic acid binding"/>
    <property type="evidence" value="ECO:0007669"/>
    <property type="project" value="InterPro"/>
</dbReference>